<dbReference type="EC" id="2.7.7.65" evidence="1"/>
<name>A0A1W1HGD5_9BACT</name>
<evidence type="ECO:0000313" key="5">
    <source>
        <dbReference type="Proteomes" id="UP000191931"/>
    </source>
</evidence>
<dbReference type="Pfam" id="PF00990">
    <property type="entry name" value="GGDEF"/>
    <property type="match status" value="1"/>
</dbReference>
<dbReference type="OrthoDB" id="5429942at2"/>
<organism evidence="4 5">
    <name type="scientific">Desulfamplus magnetovallimortis</name>
    <dbReference type="NCBI Taxonomy" id="1246637"/>
    <lineage>
        <taxon>Bacteria</taxon>
        <taxon>Pseudomonadati</taxon>
        <taxon>Thermodesulfobacteriota</taxon>
        <taxon>Desulfobacteria</taxon>
        <taxon>Desulfobacterales</taxon>
        <taxon>Desulfobacteraceae</taxon>
        <taxon>Desulfamplus</taxon>
    </lineage>
</organism>
<evidence type="ECO:0000259" key="3">
    <source>
        <dbReference type="PROSITE" id="PS50887"/>
    </source>
</evidence>
<keyword evidence="5" id="KW-1185">Reference proteome</keyword>
<dbReference type="InterPro" id="IPR029787">
    <property type="entry name" value="Nucleotide_cyclase"/>
</dbReference>
<gene>
    <name evidence="4" type="ORF">MTBBW1_350021</name>
</gene>
<dbReference type="Gene3D" id="3.30.70.270">
    <property type="match status" value="1"/>
</dbReference>
<evidence type="ECO:0000313" key="4">
    <source>
        <dbReference type="EMBL" id="SLM31530.1"/>
    </source>
</evidence>
<dbReference type="Proteomes" id="UP000191931">
    <property type="component" value="Unassembled WGS sequence"/>
</dbReference>
<comment type="catalytic activity">
    <reaction evidence="2">
        <text>2 GTP = 3',3'-c-di-GMP + 2 diphosphate</text>
        <dbReference type="Rhea" id="RHEA:24898"/>
        <dbReference type="ChEBI" id="CHEBI:33019"/>
        <dbReference type="ChEBI" id="CHEBI:37565"/>
        <dbReference type="ChEBI" id="CHEBI:58805"/>
        <dbReference type="EC" id="2.7.7.65"/>
    </reaction>
</comment>
<evidence type="ECO:0000256" key="1">
    <source>
        <dbReference type="ARBA" id="ARBA00012528"/>
    </source>
</evidence>
<proteinExistence type="predicted"/>
<dbReference type="InterPro" id="IPR000160">
    <property type="entry name" value="GGDEF_dom"/>
</dbReference>
<dbReference type="EMBL" id="FWEV01000276">
    <property type="protein sequence ID" value="SLM31530.1"/>
    <property type="molecule type" value="Genomic_DNA"/>
</dbReference>
<dbReference type="CDD" id="cd01949">
    <property type="entry name" value="GGDEF"/>
    <property type="match status" value="1"/>
</dbReference>
<accession>A0A1W1HGD5</accession>
<dbReference type="NCBIfam" id="TIGR00254">
    <property type="entry name" value="GGDEF"/>
    <property type="match status" value="1"/>
</dbReference>
<dbReference type="SMART" id="SM00267">
    <property type="entry name" value="GGDEF"/>
    <property type="match status" value="1"/>
</dbReference>
<dbReference type="PANTHER" id="PTHR45138">
    <property type="entry name" value="REGULATORY COMPONENTS OF SENSORY TRANSDUCTION SYSTEM"/>
    <property type="match status" value="1"/>
</dbReference>
<dbReference type="InterPro" id="IPR043128">
    <property type="entry name" value="Rev_trsase/Diguanyl_cyclase"/>
</dbReference>
<dbReference type="GO" id="GO:0052621">
    <property type="term" value="F:diguanylate cyclase activity"/>
    <property type="evidence" value="ECO:0007669"/>
    <property type="project" value="UniProtKB-EC"/>
</dbReference>
<feature type="domain" description="GGDEF" evidence="3">
    <location>
        <begin position="205"/>
        <end position="343"/>
    </location>
</feature>
<dbReference type="PANTHER" id="PTHR45138:SF9">
    <property type="entry name" value="DIGUANYLATE CYCLASE DGCM-RELATED"/>
    <property type="match status" value="1"/>
</dbReference>
<dbReference type="PROSITE" id="PS50887">
    <property type="entry name" value="GGDEF"/>
    <property type="match status" value="1"/>
</dbReference>
<dbReference type="SUPFAM" id="SSF55073">
    <property type="entry name" value="Nucleotide cyclase"/>
    <property type="match status" value="1"/>
</dbReference>
<dbReference type="InterPro" id="IPR050469">
    <property type="entry name" value="Diguanylate_Cyclase"/>
</dbReference>
<dbReference type="AlphaFoldDB" id="A0A1W1HGD5"/>
<evidence type="ECO:0000256" key="2">
    <source>
        <dbReference type="ARBA" id="ARBA00034247"/>
    </source>
</evidence>
<dbReference type="RefSeq" id="WP_080800352.1">
    <property type="nucleotide sequence ID" value="NZ_LT828541.1"/>
</dbReference>
<protein>
    <recommendedName>
        <fullName evidence="1">diguanylate cyclase</fullName>
        <ecNumber evidence="1">2.7.7.65</ecNumber>
    </recommendedName>
</protein>
<dbReference type="FunFam" id="3.30.70.270:FF:000001">
    <property type="entry name" value="Diguanylate cyclase domain protein"/>
    <property type="match status" value="1"/>
</dbReference>
<sequence length="360" mass="40930">MKVELKKIFQVMPLFFNALAREAEHKKLTRHIINLNQQNSTQAIINEMSVCLKDILNYRLFAFVIQRENGIDVWLDPRMYRKSLEAVLMEDFQLHTPSAIHYMNHTFHVDEQEQEFNMENLLSYYVNEGVCQAKIYMLPNKDTSSYSEDIIHMLLQSTAIALAKQMNIEQLTNAATIDPLTGCYNRREFESQIKKAVATAKRQNTSLSLFMFDIDHFKKVNDTYGHQAGDTVLKEVAALVQKNIRSNDVIARYGGEEFIGILPATEKRKAMELADRLRQAIEAKTINTDVSPINVTASFGVATITPYYDTTDFSDILDLIEEADSMMYKAKLNGRNTVMPGLLQVCGSSREKTATATGTI</sequence>
<reference evidence="4 5" key="1">
    <citation type="submission" date="2017-03" db="EMBL/GenBank/DDBJ databases">
        <authorList>
            <person name="Afonso C.L."/>
            <person name="Miller P.J."/>
            <person name="Scott M.A."/>
            <person name="Spackman E."/>
            <person name="Goraichik I."/>
            <person name="Dimitrov K.M."/>
            <person name="Suarez D.L."/>
            <person name="Swayne D.E."/>
        </authorList>
    </citation>
    <scope>NUCLEOTIDE SEQUENCE [LARGE SCALE GENOMIC DNA]</scope>
    <source>
        <strain evidence="4">PRJEB14757</strain>
    </source>
</reference>
<dbReference type="STRING" id="1246637.MTBBW1_350021"/>